<proteinExistence type="predicted"/>
<dbReference type="AlphaFoldDB" id="A0A453LJV8"/>
<evidence type="ECO:0000256" key="12">
    <source>
        <dbReference type="PROSITE-ProRule" id="PRU10141"/>
    </source>
</evidence>
<evidence type="ECO:0000256" key="10">
    <source>
        <dbReference type="ARBA" id="ARBA00047899"/>
    </source>
</evidence>
<dbReference type="EC" id="2.7.11.1" evidence="1"/>
<dbReference type="InterPro" id="IPR011009">
    <property type="entry name" value="Kinase-like_dom_sf"/>
</dbReference>
<dbReference type="Gramene" id="AET5Gv20810900.28">
    <property type="protein sequence ID" value="AET5Gv20810900.28"/>
    <property type="gene ID" value="AET5Gv20810900"/>
</dbReference>
<evidence type="ECO:0000256" key="5">
    <source>
        <dbReference type="ARBA" id="ARBA00022741"/>
    </source>
</evidence>
<evidence type="ECO:0000256" key="8">
    <source>
        <dbReference type="ARBA" id="ARBA00023157"/>
    </source>
</evidence>
<comment type="catalytic activity">
    <reaction evidence="11">
        <text>L-seryl-[protein] + ATP = O-phospho-L-seryl-[protein] + ADP + H(+)</text>
        <dbReference type="Rhea" id="RHEA:17989"/>
        <dbReference type="Rhea" id="RHEA-COMP:9863"/>
        <dbReference type="Rhea" id="RHEA-COMP:11604"/>
        <dbReference type="ChEBI" id="CHEBI:15378"/>
        <dbReference type="ChEBI" id="CHEBI:29999"/>
        <dbReference type="ChEBI" id="CHEBI:30616"/>
        <dbReference type="ChEBI" id="CHEBI:83421"/>
        <dbReference type="ChEBI" id="CHEBI:456216"/>
        <dbReference type="EC" id="2.7.11.1"/>
    </reaction>
</comment>
<evidence type="ECO:0000256" key="6">
    <source>
        <dbReference type="ARBA" id="ARBA00022777"/>
    </source>
</evidence>
<organism evidence="14 15">
    <name type="scientific">Aegilops tauschii subsp. strangulata</name>
    <name type="common">Goatgrass</name>
    <dbReference type="NCBI Taxonomy" id="200361"/>
    <lineage>
        <taxon>Eukaryota</taxon>
        <taxon>Viridiplantae</taxon>
        <taxon>Streptophyta</taxon>
        <taxon>Embryophyta</taxon>
        <taxon>Tracheophyta</taxon>
        <taxon>Spermatophyta</taxon>
        <taxon>Magnoliopsida</taxon>
        <taxon>Liliopsida</taxon>
        <taxon>Poales</taxon>
        <taxon>Poaceae</taxon>
        <taxon>BOP clade</taxon>
        <taxon>Pooideae</taxon>
        <taxon>Triticodae</taxon>
        <taxon>Triticeae</taxon>
        <taxon>Triticinae</taxon>
        <taxon>Aegilops</taxon>
    </lineage>
</organism>
<reference evidence="14" key="4">
    <citation type="submission" date="2019-03" db="UniProtKB">
        <authorList>
            <consortium name="EnsemblPlants"/>
        </authorList>
    </citation>
    <scope>IDENTIFICATION</scope>
</reference>
<dbReference type="EnsemblPlants" id="AET5Gv20810900.28">
    <property type="protein sequence ID" value="AET5Gv20810900.28"/>
    <property type="gene ID" value="AET5Gv20810900"/>
</dbReference>
<keyword evidence="9" id="KW-0325">Glycoprotein</keyword>
<evidence type="ECO:0000313" key="14">
    <source>
        <dbReference type="EnsemblPlants" id="AET5Gv20810900.28"/>
    </source>
</evidence>
<accession>A0A453LJV8</accession>
<keyword evidence="8" id="KW-1015">Disulfide bond</keyword>
<keyword evidence="7 12" id="KW-0067">ATP-binding</keyword>
<keyword evidence="6" id="KW-0418">Kinase</keyword>
<reference evidence="15" key="1">
    <citation type="journal article" date="2014" name="Science">
        <title>Ancient hybridizations among the ancestral genomes of bread wheat.</title>
        <authorList>
            <consortium name="International Wheat Genome Sequencing Consortium,"/>
            <person name="Marcussen T."/>
            <person name="Sandve S.R."/>
            <person name="Heier L."/>
            <person name="Spannagl M."/>
            <person name="Pfeifer M."/>
            <person name="Jakobsen K.S."/>
            <person name="Wulff B.B."/>
            <person name="Steuernagel B."/>
            <person name="Mayer K.F."/>
            <person name="Olsen O.A."/>
        </authorList>
    </citation>
    <scope>NUCLEOTIDE SEQUENCE [LARGE SCALE GENOMIC DNA]</scope>
    <source>
        <strain evidence="15">cv. AL8/78</strain>
    </source>
</reference>
<protein>
    <recommendedName>
        <fullName evidence="1">non-specific serine/threonine protein kinase</fullName>
        <ecNumber evidence="1">2.7.11.1</ecNumber>
    </recommendedName>
</protein>
<dbReference type="InterPro" id="IPR017441">
    <property type="entry name" value="Protein_kinase_ATP_BS"/>
</dbReference>
<evidence type="ECO:0000256" key="3">
    <source>
        <dbReference type="ARBA" id="ARBA00022679"/>
    </source>
</evidence>
<dbReference type="GO" id="GO:0005524">
    <property type="term" value="F:ATP binding"/>
    <property type="evidence" value="ECO:0007669"/>
    <property type="project" value="UniProtKB-UniRule"/>
</dbReference>
<keyword evidence="4" id="KW-0732">Signal</keyword>
<dbReference type="Pfam" id="PF07714">
    <property type="entry name" value="PK_Tyr_Ser-Thr"/>
    <property type="match status" value="1"/>
</dbReference>
<dbReference type="PANTHER" id="PTHR27002">
    <property type="entry name" value="RECEPTOR-LIKE SERINE/THREONINE-PROTEIN KINASE SD1-8"/>
    <property type="match status" value="1"/>
</dbReference>
<dbReference type="PROSITE" id="PS50011">
    <property type="entry name" value="PROTEIN_KINASE_DOM"/>
    <property type="match status" value="1"/>
</dbReference>
<evidence type="ECO:0000313" key="15">
    <source>
        <dbReference type="Proteomes" id="UP000015105"/>
    </source>
</evidence>
<evidence type="ECO:0000259" key="13">
    <source>
        <dbReference type="PROSITE" id="PS50011"/>
    </source>
</evidence>
<dbReference type="PANTHER" id="PTHR27002:SF901">
    <property type="entry name" value="RECEPTOR-LIKE SERINE_THREONINE-PROTEIN KINASE"/>
    <property type="match status" value="1"/>
</dbReference>
<keyword evidence="3" id="KW-0808">Transferase</keyword>
<name>A0A453LJV8_AEGTS</name>
<dbReference type="GO" id="GO:0004674">
    <property type="term" value="F:protein serine/threonine kinase activity"/>
    <property type="evidence" value="ECO:0007669"/>
    <property type="project" value="UniProtKB-KW"/>
</dbReference>
<dbReference type="InterPro" id="IPR001245">
    <property type="entry name" value="Ser-Thr/Tyr_kinase_cat_dom"/>
</dbReference>
<evidence type="ECO:0000256" key="1">
    <source>
        <dbReference type="ARBA" id="ARBA00012513"/>
    </source>
</evidence>
<evidence type="ECO:0000256" key="9">
    <source>
        <dbReference type="ARBA" id="ARBA00023180"/>
    </source>
</evidence>
<dbReference type="Proteomes" id="UP000015105">
    <property type="component" value="Chromosome 5D"/>
</dbReference>
<feature type="domain" description="Protein kinase" evidence="13">
    <location>
        <begin position="33"/>
        <end position="119"/>
    </location>
</feature>
<sequence>MNTSNEFGEGNPPHDREFPFVRLEEIVLTTHNFSETCMIGRGGFGKVYKGMVGGQEVAIKRLSRDSQQGTNEFRNEVILIAKLQHRNLVRLLGCCSEGDEKLLIYEYLPNKSLDATLFG</sequence>
<dbReference type="Gene3D" id="3.30.200.20">
    <property type="entry name" value="Phosphorylase Kinase, domain 1"/>
    <property type="match status" value="1"/>
</dbReference>
<reference evidence="14" key="5">
    <citation type="journal article" date="2021" name="G3 (Bethesda)">
        <title>Aegilops tauschii genome assembly Aet v5.0 features greater sequence contiguity and improved annotation.</title>
        <authorList>
            <person name="Wang L."/>
            <person name="Zhu T."/>
            <person name="Rodriguez J.C."/>
            <person name="Deal K.R."/>
            <person name="Dubcovsky J."/>
            <person name="McGuire P.E."/>
            <person name="Lux T."/>
            <person name="Spannagl M."/>
            <person name="Mayer K.F.X."/>
            <person name="Baldrich P."/>
            <person name="Meyers B.C."/>
            <person name="Huo N."/>
            <person name="Gu Y.Q."/>
            <person name="Zhou H."/>
            <person name="Devos K.M."/>
            <person name="Bennetzen J.L."/>
            <person name="Unver T."/>
            <person name="Budak H."/>
            <person name="Gulick P.J."/>
            <person name="Galiba G."/>
            <person name="Kalapos B."/>
            <person name="Nelson D.R."/>
            <person name="Li P."/>
            <person name="You F.M."/>
            <person name="Luo M.C."/>
            <person name="Dvorak J."/>
        </authorList>
    </citation>
    <scope>NUCLEOTIDE SEQUENCE [LARGE SCALE GENOMIC DNA]</scope>
    <source>
        <strain evidence="14">cv. AL8/78</strain>
    </source>
</reference>
<keyword evidence="15" id="KW-1185">Reference proteome</keyword>
<dbReference type="SUPFAM" id="SSF56112">
    <property type="entry name" value="Protein kinase-like (PK-like)"/>
    <property type="match status" value="1"/>
</dbReference>
<evidence type="ECO:0000256" key="7">
    <source>
        <dbReference type="ARBA" id="ARBA00022840"/>
    </source>
</evidence>
<reference evidence="15" key="2">
    <citation type="journal article" date="2017" name="Nat. Plants">
        <title>The Aegilops tauschii genome reveals multiple impacts of transposons.</title>
        <authorList>
            <person name="Zhao G."/>
            <person name="Zou C."/>
            <person name="Li K."/>
            <person name="Wang K."/>
            <person name="Li T."/>
            <person name="Gao L."/>
            <person name="Zhang X."/>
            <person name="Wang H."/>
            <person name="Yang Z."/>
            <person name="Liu X."/>
            <person name="Jiang W."/>
            <person name="Mao L."/>
            <person name="Kong X."/>
            <person name="Jiao Y."/>
            <person name="Jia J."/>
        </authorList>
    </citation>
    <scope>NUCLEOTIDE SEQUENCE [LARGE SCALE GENOMIC DNA]</scope>
    <source>
        <strain evidence="15">cv. AL8/78</strain>
    </source>
</reference>
<evidence type="ECO:0000256" key="4">
    <source>
        <dbReference type="ARBA" id="ARBA00022729"/>
    </source>
</evidence>
<evidence type="ECO:0000256" key="11">
    <source>
        <dbReference type="ARBA" id="ARBA00048679"/>
    </source>
</evidence>
<dbReference type="InterPro" id="IPR000719">
    <property type="entry name" value="Prot_kinase_dom"/>
</dbReference>
<evidence type="ECO:0000256" key="2">
    <source>
        <dbReference type="ARBA" id="ARBA00022527"/>
    </source>
</evidence>
<dbReference type="PROSITE" id="PS00107">
    <property type="entry name" value="PROTEIN_KINASE_ATP"/>
    <property type="match status" value="1"/>
</dbReference>
<dbReference type="GO" id="GO:0005886">
    <property type="term" value="C:plasma membrane"/>
    <property type="evidence" value="ECO:0007669"/>
    <property type="project" value="TreeGrafter"/>
</dbReference>
<reference evidence="14" key="3">
    <citation type="journal article" date="2017" name="Nature">
        <title>Genome sequence of the progenitor of the wheat D genome Aegilops tauschii.</title>
        <authorList>
            <person name="Luo M.C."/>
            <person name="Gu Y.Q."/>
            <person name="Puiu D."/>
            <person name="Wang H."/>
            <person name="Twardziok S.O."/>
            <person name="Deal K.R."/>
            <person name="Huo N."/>
            <person name="Zhu T."/>
            <person name="Wang L."/>
            <person name="Wang Y."/>
            <person name="McGuire P.E."/>
            <person name="Liu S."/>
            <person name="Long H."/>
            <person name="Ramasamy R.K."/>
            <person name="Rodriguez J.C."/>
            <person name="Van S.L."/>
            <person name="Yuan L."/>
            <person name="Wang Z."/>
            <person name="Xia Z."/>
            <person name="Xiao L."/>
            <person name="Anderson O.D."/>
            <person name="Ouyang S."/>
            <person name="Liang Y."/>
            <person name="Zimin A.V."/>
            <person name="Pertea G."/>
            <person name="Qi P."/>
            <person name="Bennetzen J.L."/>
            <person name="Dai X."/>
            <person name="Dawson M.W."/>
            <person name="Muller H.G."/>
            <person name="Kugler K."/>
            <person name="Rivarola-Duarte L."/>
            <person name="Spannagl M."/>
            <person name="Mayer K.F.X."/>
            <person name="Lu F.H."/>
            <person name="Bevan M.W."/>
            <person name="Leroy P."/>
            <person name="Li P."/>
            <person name="You F.M."/>
            <person name="Sun Q."/>
            <person name="Liu Z."/>
            <person name="Lyons E."/>
            <person name="Wicker T."/>
            <person name="Salzberg S.L."/>
            <person name="Devos K.M."/>
            <person name="Dvorak J."/>
        </authorList>
    </citation>
    <scope>NUCLEOTIDE SEQUENCE [LARGE SCALE GENOMIC DNA]</scope>
    <source>
        <strain evidence="14">cv. AL8/78</strain>
    </source>
</reference>
<comment type="catalytic activity">
    <reaction evidence="10">
        <text>L-threonyl-[protein] + ATP = O-phospho-L-threonyl-[protein] + ADP + H(+)</text>
        <dbReference type="Rhea" id="RHEA:46608"/>
        <dbReference type="Rhea" id="RHEA-COMP:11060"/>
        <dbReference type="Rhea" id="RHEA-COMP:11605"/>
        <dbReference type="ChEBI" id="CHEBI:15378"/>
        <dbReference type="ChEBI" id="CHEBI:30013"/>
        <dbReference type="ChEBI" id="CHEBI:30616"/>
        <dbReference type="ChEBI" id="CHEBI:61977"/>
        <dbReference type="ChEBI" id="CHEBI:456216"/>
        <dbReference type="EC" id="2.7.11.1"/>
    </reaction>
</comment>
<keyword evidence="5 12" id="KW-0547">Nucleotide-binding</keyword>
<keyword evidence="2" id="KW-0723">Serine/threonine-protein kinase</keyword>
<feature type="binding site" evidence="12">
    <location>
        <position position="60"/>
    </location>
    <ligand>
        <name>ATP</name>
        <dbReference type="ChEBI" id="CHEBI:30616"/>
    </ligand>
</feature>
<dbReference type="FunFam" id="3.30.200.20:FF:000195">
    <property type="entry name" value="G-type lectin S-receptor-like serine/threonine-protein kinase"/>
    <property type="match status" value="1"/>
</dbReference>